<dbReference type="EMBL" id="JAKVTV010000001">
    <property type="protein sequence ID" value="MCH4822255.1"/>
    <property type="molecule type" value="Genomic_DNA"/>
</dbReference>
<accession>A0A9X1V144</accession>
<proteinExistence type="predicted"/>
<name>A0A9X1V144_9FLAO</name>
<evidence type="ECO:0000313" key="1">
    <source>
        <dbReference type="EMBL" id="MCH4822255.1"/>
    </source>
</evidence>
<comment type="caution">
    <text evidence="1">The sequence shown here is derived from an EMBL/GenBank/DDBJ whole genome shotgun (WGS) entry which is preliminary data.</text>
</comment>
<dbReference type="Proteomes" id="UP001139226">
    <property type="component" value="Unassembled WGS sequence"/>
</dbReference>
<keyword evidence="2" id="KW-1185">Reference proteome</keyword>
<evidence type="ECO:0000313" key="2">
    <source>
        <dbReference type="Proteomes" id="UP001139226"/>
    </source>
</evidence>
<sequence length="125" mass="14221">MPKEYFHAQFQLDGKKFKFKTDGENLTEVRIRIGFPNKFEVLKAYFLDEKTIKVDFVGYCGCTLADSIRESNDIKYDDYPVELQLKQNIPEIINVVFELTKVENCNNEKFVPETAGGGILVGTGG</sequence>
<protein>
    <submittedName>
        <fullName evidence="1">Uncharacterized protein</fullName>
    </submittedName>
</protein>
<reference evidence="1" key="1">
    <citation type="submission" date="2022-03" db="EMBL/GenBank/DDBJ databases">
        <title>Gramella crocea sp. nov., isolated from activated sludge of a seafood processing plant.</title>
        <authorList>
            <person name="Zhang X."/>
        </authorList>
    </citation>
    <scope>NUCLEOTIDE SEQUENCE</scope>
    <source>
        <strain evidence="1">YJ019</strain>
    </source>
</reference>
<organism evidence="1 2">
    <name type="scientific">Christiangramia lutea</name>
    <dbReference type="NCBI Taxonomy" id="1607951"/>
    <lineage>
        <taxon>Bacteria</taxon>
        <taxon>Pseudomonadati</taxon>
        <taxon>Bacteroidota</taxon>
        <taxon>Flavobacteriia</taxon>
        <taxon>Flavobacteriales</taxon>
        <taxon>Flavobacteriaceae</taxon>
        <taxon>Christiangramia</taxon>
    </lineage>
</organism>
<dbReference type="RefSeq" id="WP_240712364.1">
    <property type="nucleotide sequence ID" value="NZ_JAKVTV010000001.1"/>
</dbReference>
<dbReference type="AlphaFoldDB" id="A0A9X1V144"/>
<gene>
    <name evidence="1" type="ORF">ML462_03635</name>
</gene>